<sequence length="70" mass="8009">MMMAMATSDKDNGGAFNFELIRTEDDDTFGLFKIWLMDDFRVNGIWKKIAKFGSTQGIGQWCFGKMMSLL</sequence>
<keyword evidence="2" id="KW-1185">Reference proteome</keyword>
<dbReference type="Proteomes" id="UP000236630">
    <property type="component" value="Unassembled WGS sequence"/>
</dbReference>
<evidence type="ECO:0000313" key="2">
    <source>
        <dbReference type="Proteomes" id="UP000236630"/>
    </source>
</evidence>
<protein>
    <submittedName>
        <fullName evidence="1">Uncharacterized protein</fullName>
    </submittedName>
</protein>
<accession>A0A2H5P2X7</accession>
<organism evidence="1 2">
    <name type="scientific">Citrus unshiu</name>
    <name type="common">Satsuma mandarin</name>
    <name type="synonym">Citrus nobilis var. unshiu</name>
    <dbReference type="NCBI Taxonomy" id="55188"/>
    <lineage>
        <taxon>Eukaryota</taxon>
        <taxon>Viridiplantae</taxon>
        <taxon>Streptophyta</taxon>
        <taxon>Embryophyta</taxon>
        <taxon>Tracheophyta</taxon>
        <taxon>Spermatophyta</taxon>
        <taxon>Magnoliopsida</taxon>
        <taxon>eudicotyledons</taxon>
        <taxon>Gunneridae</taxon>
        <taxon>Pentapetalae</taxon>
        <taxon>rosids</taxon>
        <taxon>malvids</taxon>
        <taxon>Sapindales</taxon>
        <taxon>Rutaceae</taxon>
        <taxon>Aurantioideae</taxon>
        <taxon>Citrus</taxon>
    </lineage>
</organism>
<comment type="caution">
    <text evidence="1">The sequence shown here is derived from an EMBL/GenBank/DDBJ whole genome shotgun (WGS) entry which is preliminary data.</text>
</comment>
<evidence type="ECO:0000313" key="1">
    <source>
        <dbReference type="EMBL" id="GAY46455.1"/>
    </source>
</evidence>
<dbReference type="EMBL" id="BDQV01000033">
    <property type="protein sequence ID" value="GAY46455.1"/>
    <property type="molecule type" value="Genomic_DNA"/>
</dbReference>
<gene>
    <name evidence="1" type="ORF">CUMW_097220</name>
</gene>
<reference evidence="1 2" key="1">
    <citation type="journal article" date="2017" name="Front. Genet.">
        <title>Draft sequencing of the heterozygous diploid genome of Satsuma (Citrus unshiu Marc.) using a hybrid assembly approach.</title>
        <authorList>
            <person name="Shimizu T."/>
            <person name="Tanizawa Y."/>
            <person name="Mochizuki T."/>
            <person name="Nagasaki H."/>
            <person name="Yoshioka T."/>
            <person name="Toyoda A."/>
            <person name="Fujiyama A."/>
            <person name="Kaminuma E."/>
            <person name="Nakamura Y."/>
        </authorList>
    </citation>
    <scope>NUCLEOTIDE SEQUENCE [LARGE SCALE GENOMIC DNA]</scope>
    <source>
        <strain evidence="2">cv. Miyagawa wase</strain>
    </source>
</reference>
<dbReference type="AlphaFoldDB" id="A0A2H5P2X7"/>
<proteinExistence type="predicted"/>
<name>A0A2H5P2X7_CITUN</name>